<dbReference type="NCBIfam" id="NF041757">
    <property type="entry name" value="EfeO"/>
    <property type="match status" value="1"/>
</dbReference>
<evidence type="ECO:0000256" key="3">
    <source>
        <dbReference type="ARBA" id="ARBA00022729"/>
    </source>
</evidence>
<proteinExistence type="inferred from homology"/>
<evidence type="ECO:0000313" key="7">
    <source>
        <dbReference type="Proteomes" id="UP000196228"/>
    </source>
</evidence>
<gene>
    <name evidence="6" type="ORF">CBR64_00720</name>
</gene>
<name>A0A1Y0HSH5_CELCE</name>
<evidence type="ECO:0000256" key="4">
    <source>
        <dbReference type="SAM" id="SignalP"/>
    </source>
</evidence>
<dbReference type="InterPro" id="IPR053377">
    <property type="entry name" value="Iron_uptake_EfeM/EfeO"/>
</dbReference>
<dbReference type="InterPro" id="IPR034981">
    <property type="entry name" value="Imelysin-like_EfeO/Algp7"/>
</dbReference>
<sequence>MTRTRASRAAAPLLAAVLLVPLAACTPNDPTGATSPGADGPTALTVSSTDDACDVSATEAPSGHLVFSVTNDGSQVTEFYLLAEDGLRIVSEVENIGPGITRDLVLTAKPGSYVTACKPGMVGDGIRADFTVTDSGAVVEPTGEIADQVQAAATNYVAYVKDQTEQLLTGTQEFVDAYAAGDDDAARELYAPVRVHWERIEPVAESFGDLDPRMDLREADLEAGQEWTGWHLLEKDLWPPAPDANGGTEYVPLTEAQRTQYADQLLADTQELYDRTHEASFAEQIDAAAIGNGAKGLLDEVATGKVTGEEEIWSHTDLWDFQANLDGAKVAYEGLRDVVLAKDAELTDDLDARFAALQEELDQYRDGDGFVLYTDLTADQVKTLADGVDALSEPLSQLTAAVVL</sequence>
<dbReference type="RefSeq" id="WP_087469341.1">
    <property type="nucleotide sequence ID" value="NZ_CP021383.1"/>
</dbReference>
<dbReference type="AlphaFoldDB" id="A0A1Y0HSH5"/>
<evidence type="ECO:0000259" key="5">
    <source>
        <dbReference type="Pfam" id="PF09375"/>
    </source>
</evidence>
<dbReference type="InterPro" id="IPR018976">
    <property type="entry name" value="Imelysin-like"/>
</dbReference>
<dbReference type="Proteomes" id="UP000196228">
    <property type="component" value="Chromosome"/>
</dbReference>
<dbReference type="Gene3D" id="1.20.1420.20">
    <property type="entry name" value="M75 peptidase, HXXE motif"/>
    <property type="match status" value="1"/>
</dbReference>
<dbReference type="OrthoDB" id="7348379at2"/>
<comment type="subcellular location">
    <subcellularLocation>
        <location evidence="1">Cell envelope</location>
    </subcellularLocation>
</comment>
<feature type="chain" id="PRO_5039344643" evidence="4">
    <location>
        <begin position="24"/>
        <end position="404"/>
    </location>
</feature>
<dbReference type="Pfam" id="PF09375">
    <property type="entry name" value="Peptidase_M75"/>
    <property type="match status" value="1"/>
</dbReference>
<dbReference type="CDD" id="cd14656">
    <property type="entry name" value="Imelysin-like_EfeO"/>
    <property type="match status" value="1"/>
</dbReference>
<dbReference type="EMBL" id="CP021383">
    <property type="protein sequence ID" value="ARU50254.1"/>
    <property type="molecule type" value="Genomic_DNA"/>
</dbReference>
<organism evidence="6 7">
    <name type="scientific">Cellulosimicrobium cellulans</name>
    <name type="common">Arthrobacter luteus</name>
    <dbReference type="NCBI Taxonomy" id="1710"/>
    <lineage>
        <taxon>Bacteria</taxon>
        <taxon>Bacillati</taxon>
        <taxon>Actinomycetota</taxon>
        <taxon>Actinomycetes</taxon>
        <taxon>Micrococcales</taxon>
        <taxon>Promicromonosporaceae</taxon>
        <taxon>Cellulosimicrobium</taxon>
    </lineage>
</organism>
<dbReference type="InterPro" id="IPR038352">
    <property type="entry name" value="Imelysin_sf"/>
</dbReference>
<dbReference type="KEGG" id="cceu:CBR64_00720"/>
<dbReference type="GO" id="GO:0030313">
    <property type="term" value="C:cell envelope"/>
    <property type="evidence" value="ECO:0007669"/>
    <property type="project" value="UniProtKB-SubCell"/>
</dbReference>
<feature type="signal peptide" evidence="4">
    <location>
        <begin position="1"/>
        <end position="23"/>
    </location>
</feature>
<dbReference type="InterPro" id="IPR050894">
    <property type="entry name" value="EfeM/EfeO_iron_uptake"/>
</dbReference>
<keyword evidence="3 4" id="KW-0732">Signal</keyword>
<dbReference type="PANTHER" id="PTHR39192:SF1">
    <property type="entry name" value="IRON UPTAKE SYSTEM COMPONENT EFEO"/>
    <property type="match status" value="1"/>
</dbReference>
<feature type="domain" description="Imelysin-like" evidence="5">
    <location>
        <begin position="153"/>
        <end position="398"/>
    </location>
</feature>
<evidence type="ECO:0000256" key="1">
    <source>
        <dbReference type="ARBA" id="ARBA00004196"/>
    </source>
</evidence>
<dbReference type="PANTHER" id="PTHR39192">
    <property type="entry name" value="IRON UPTAKE SYSTEM COMPONENT EFEO"/>
    <property type="match status" value="1"/>
</dbReference>
<protein>
    <submittedName>
        <fullName evidence="6">PbrT family lead (Pb2+) uptake porter</fullName>
    </submittedName>
</protein>
<accession>A0A1Y0HSH5</accession>
<comment type="similarity">
    <text evidence="2">Belongs to the EfeM/EfeO family.</text>
</comment>
<evidence type="ECO:0000256" key="2">
    <source>
        <dbReference type="ARBA" id="ARBA00005989"/>
    </source>
</evidence>
<reference evidence="6 7" key="1">
    <citation type="submission" date="2017-05" db="EMBL/GenBank/DDBJ databases">
        <authorList>
            <person name="Song R."/>
            <person name="Chenine A.L."/>
            <person name="Ruprecht R.M."/>
        </authorList>
    </citation>
    <scope>NUCLEOTIDE SEQUENCE [LARGE SCALE GENOMIC DNA]</scope>
    <source>
        <strain evidence="6 7">PSBB019</strain>
    </source>
</reference>
<evidence type="ECO:0000313" key="6">
    <source>
        <dbReference type="EMBL" id="ARU50254.1"/>
    </source>
</evidence>